<keyword evidence="7" id="KW-0472">Membrane</keyword>
<dbReference type="HAMAP" id="MF_01151">
    <property type="entry name" value="GrpE"/>
    <property type="match status" value="1"/>
</dbReference>
<feature type="compositionally biased region" description="Basic and acidic residues" evidence="6">
    <location>
        <begin position="23"/>
        <end position="34"/>
    </location>
</feature>
<dbReference type="PROSITE" id="PS01071">
    <property type="entry name" value="GRPE"/>
    <property type="match status" value="1"/>
</dbReference>
<organism evidence="8 9">
    <name type="scientific">Chrysochromulina tobinii</name>
    <dbReference type="NCBI Taxonomy" id="1460289"/>
    <lineage>
        <taxon>Eukaryota</taxon>
        <taxon>Haptista</taxon>
        <taxon>Haptophyta</taxon>
        <taxon>Prymnesiophyceae</taxon>
        <taxon>Prymnesiales</taxon>
        <taxon>Chrysochromulinaceae</taxon>
        <taxon>Chrysochromulina</taxon>
    </lineage>
</organism>
<evidence type="ECO:0000256" key="7">
    <source>
        <dbReference type="SAM" id="Phobius"/>
    </source>
</evidence>
<dbReference type="Gene3D" id="2.30.22.10">
    <property type="entry name" value="Head domain of nucleotide exchange factor GrpE"/>
    <property type="match status" value="1"/>
</dbReference>
<evidence type="ECO:0000256" key="5">
    <source>
        <dbReference type="SAM" id="Coils"/>
    </source>
</evidence>
<dbReference type="Proteomes" id="UP000037460">
    <property type="component" value="Unassembled WGS sequence"/>
</dbReference>
<dbReference type="GO" id="GO:0005759">
    <property type="term" value="C:mitochondrial matrix"/>
    <property type="evidence" value="ECO:0007669"/>
    <property type="project" value="UniProtKB-SubCell"/>
</dbReference>
<dbReference type="InterPro" id="IPR009012">
    <property type="entry name" value="GrpE_head"/>
</dbReference>
<evidence type="ECO:0000256" key="3">
    <source>
        <dbReference type="RuleBase" id="RU000640"/>
    </source>
</evidence>
<gene>
    <name evidence="8" type="ORF">Ctob_002445</name>
</gene>
<keyword evidence="5" id="KW-0175">Coiled coil</keyword>
<dbReference type="InterPro" id="IPR013805">
    <property type="entry name" value="GrpE_CC"/>
</dbReference>
<dbReference type="PANTHER" id="PTHR21237">
    <property type="entry name" value="GRPE PROTEIN"/>
    <property type="match status" value="1"/>
</dbReference>
<dbReference type="AlphaFoldDB" id="A0A0M0JFI2"/>
<accession>A0A0M0JFI2</accession>
<proteinExistence type="inferred from homology"/>
<comment type="caution">
    <text evidence="8">The sequence shown here is derived from an EMBL/GenBank/DDBJ whole genome shotgun (WGS) entry which is preliminary data.</text>
</comment>
<dbReference type="EMBL" id="JWZX01003033">
    <property type="protein sequence ID" value="KOO24968.1"/>
    <property type="molecule type" value="Genomic_DNA"/>
</dbReference>
<dbReference type="GO" id="GO:0051082">
    <property type="term" value="F:unfolded protein binding"/>
    <property type="evidence" value="ECO:0007669"/>
    <property type="project" value="TreeGrafter"/>
</dbReference>
<keyword evidence="3" id="KW-0496">Mitochondrion</keyword>
<name>A0A0M0JFI2_9EUKA</name>
<dbReference type="GO" id="GO:0051087">
    <property type="term" value="F:protein-folding chaperone binding"/>
    <property type="evidence" value="ECO:0007669"/>
    <property type="project" value="InterPro"/>
</dbReference>
<comment type="function">
    <text evidence="3">Essential component of the PAM complex, a complex required for the translocation of transit peptide-containing proteins from the inner membrane into the mitochondrial matrix in an ATP-dependent manner.</text>
</comment>
<dbReference type="GO" id="GO:0006457">
    <property type="term" value="P:protein folding"/>
    <property type="evidence" value="ECO:0007669"/>
    <property type="project" value="InterPro"/>
</dbReference>
<dbReference type="OrthoDB" id="201635at2759"/>
<dbReference type="Gene3D" id="3.90.20.20">
    <property type="match status" value="1"/>
</dbReference>
<feature type="region of interest" description="Disordered" evidence="6">
    <location>
        <begin position="1"/>
        <end position="35"/>
    </location>
</feature>
<feature type="coiled-coil region" evidence="5">
    <location>
        <begin position="43"/>
        <end position="84"/>
    </location>
</feature>
<dbReference type="PRINTS" id="PR00773">
    <property type="entry name" value="GRPEPROTEIN"/>
</dbReference>
<dbReference type="SUPFAM" id="SSF58014">
    <property type="entry name" value="Coiled-coil domain of nucleotide exchange factor GrpE"/>
    <property type="match status" value="1"/>
</dbReference>
<evidence type="ECO:0000313" key="8">
    <source>
        <dbReference type="EMBL" id="KOO24968.1"/>
    </source>
</evidence>
<keyword evidence="7" id="KW-1133">Transmembrane helix</keyword>
<dbReference type="InterPro" id="IPR000740">
    <property type="entry name" value="GrpE"/>
</dbReference>
<feature type="transmembrane region" description="Helical" evidence="7">
    <location>
        <begin position="85"/>
        <end position="108"/>
    </location>
</feature>
<evidence type="ECO:0000256" key="2">
    <source>
        <dbReference type="ARBA" id="ARBA00023186"/>
    </source>
</evidence>
<dbReference type="GO" id="GO:0042803">
    <property type="term" value="F:protein homodimerization activity"/>
    <property type="evidence" value="ECO:0007669"/>
    <property type="project" value="InterPro"/>
</dbReference>
<keyword evidence="2 3" id="KW-0143">Chaperone</keyword>
<dbReference type="SUPFAM" id="SSF51064">
    <property type="entry name" value="Head domain of nucleotide exchange factor GrpE"/>
    <property type="match status" value="1"/>
</dbReference>
<reference evidence="9" key="1">
    <citation type="journal article" date="2015" name="PLoS Genet.">
        <title>Genome Sequence and Transcriptome Analyses of Chrysochromulina tobin: Metabolic Tools for Enhanced Algal Fitness in the Prominent Order Prymnesiales (Haptophyceae).</title>
        <authorList>
            <person name="Hovde B.T."/>
            <person name="Deodato C.R."/>
            <person name="Hunsperger H.M."/>
            <person name="Ryken S.A."/>
            <person name="Yost W."/>
            <person name="Jha R.K."/>
            <person name="Patterson J."/>
            <person name="Monnat R.J. Jr."/>
            <person name="Barlow S.B."/>
            <person name="Starkenburg S.R."/>
            <person name="Cattolico R.A."/>
        </authorList>
    </citation>
    <scope>NUCLEOTIDE SEQUENCE</scope>
    <source>
        <strain evidence="9">CCMP291</strain>
    </source>
</reference>
<evidence type="ECO:0000256" key="6">
    <source>
        <dbReference type="SAM" id="MobiDB-lite"/>
    </source>
</evidence>
<keyword evidence="9" id="KW-1185">Reference proteome</keyword>
<evidence type="ECO:0000256" key="4">
    <source>
        <dbReference type="RuleBase" id="RU004478"/>
    </source>
</evidence>
<dbReference type="GO" id="GO:0000774">
    <property type="term" value="F:adenyl-nucleotide exchange factor activity"/>
    <property type="evidence" value="ECO:0007669"/>
    <property type="project" value="InterPro"/>
</dbReference>
<dbReference type="Pfam" id="PF01025">
    <property type="entry name" value="GrpE"/>
    <property type="match status" value="1"/>
</dbReference>
<evidence type="ECO:0000256" key="1">
    <source>
        <dbReference type="ARBA" id="ARBA00009054"/>
    </source>
</evidence>
<evidence type="ECO:0000313" key="9">
    <source>
        <dbReference type="Proteomes" id="UP000037460"/>
    </source>
</evidence>
<comment type="subcellular location">
    <subcellularLocation>
        <location evidence="3">Mitochondrion matrix</location>
    </subcellularLocation>
</comment>
<comment type="similarity">
    <text evidence="1 4">Belongs to the GrpE family.</text>
</comment>
<sequence length="251" mass="26558">MGASGSNEAHQPPPASLPPVHDFGPDSHRGRPGLERTLTAGAVDVMTSQLRRIRNERAELKAELEDAIQDLELAQEMMERQRKEYLMYGAAGAVAAAAISGMMVAAIVGRTSNRYALARLSQEVVDLRRRGAVEVAKAERFGAASLVKSLAPALDAMDAAAEHATADAEGIRLTRSTLLAALHDHGVEPLAPRVGDAFDPQTMEAMFTVPVADGAPTGKVEKVIRPGYVIHRERLVRASQVGVGAKASAGA</sequence>
<dbReference type="PANTHER" id="PTHR21237:SF23">
    <property type="entry name" value="GRPE PROTEIN HOMOLOG, MITOCHONDRIAL"/>
    <property type="match status" value="1"/>
</dbReference>
<keyword evidence="7" id="KW-0812">Transmembrane</keyword>
<protein>
    <recommendedName>
        <fullName evidence="3">GrpE protein homolog</fullName>
    </recommendedName>
</protein>